<organism evidence="1 2">
    <name type="scientific">Ruminiclostridium herbifermentans</name>
    <dbReference type="NCBI Taxonomy" id="2488810"/>
    <lineage>
        <taxon>Bacteria</taxon>
        <taxon>Bacillati</taxon>
        <taxon>Bacillota</taxon>
        <taxon>Clostridia</taxon>
        <taxon>Eubacteriales</taxon>
        <taxon>Oscillospiraceae</taxon>
        <taxon>Ruminiclostridium</taxon>
    </lineage>
</organism>
<protein>
    <submittedName>
        <fullName evidence="1">Type IV pilus assembly protein PilM</fullName>
    </submittedName>
</protein>
<dbReference type="OrthoDB" id="5291956at2"/>
<dbReference type="NCBIfam" id="TIGR01175">
    <property type="entry name" value="pilM"/>
    <property type="match status" value="1"/>
</dbReference>
<dbReference type="RefSeq" id="WP_137698883.1">
    <property type="nucleotide sequence ID" value="NZ_CP061336.1"/>
</dbReference>
<dbReference type="PIRSF" id="PIRSF019169">
    <property type="entry name" value="PilM"/>
    <property type="match status" value="1"/>
</dbReference>
<dbReference type="PANTHER" id="PTHR32432:SF3">
    <property type="entry name" value="ETHANOLAMINE UTILIZATION PROTEIN EUTJ"/>
    <property type="match status" value="1"/>
</dbReference>
<dbReference type="AlphaFoldDB" id="A0A4U7J8Y1"/>
<accession>A0A4U7J8Y1</accession>
<gene>
    <name evidence="1" type="primary">pilM</name>
    <name evidence="1" type="ORF">EHE19_006685</name>
</gene>
<dbReference type="Gene3D" id="3.30.420.40">
    <property type="match status" value="2"/>
</dbReference>
<dbReference type="InterPro" id="IPR043129">
    <property type="entry name" value="ATPase_NBD"/>
</dbReference>
<dbReference type="Proteomes" id="UP000306409">
    <property type="component" value="Chromosome"/>
</dbReference>
<dbReference type="InterPro" id="IPR050696">
    <property type="entry name" value="FtsA/MreB"/>
</dbReference>
<dbReference type="Gene3D" id="3.30.1490.300">
    <property type="match status" value="1"/>
</dbReference>
<reference evidence="1 2" key="1">
    <citation type="submission" date="2020-09" db="EMBL/GenBank/DDBJ databases">
        <title>Characterization and genome sequencing of Ruminiclostridium sp. nov. MA18.</title>
        <authorList>
            <person name="Rettenmaier R."/>
            <person name="Kowollik M.-L."/>
            <person name="Liebl W."/>
            <person name="Zverlov V."/>
        </authorList>
    </citation>
    <scope>NUCLEOTIDE SEQUENCE [LARGE SCALE GENOMIC DNA]</scope>
    <source>
        <strain evidence="1 2">MA18</strain>
    </source>
</reference>
<dbReference type="InterPro" id="IPR005883">
    <property type="entry name" value="PilM"/>
</dbReference>
<keyword evidence="2" id="KW-1185">Reference proteome</keyword>
<sequence>MFEKKLISLDIGNKTTKIAYGSTNKKNIIVDEYDIIETPKDCINDGIILNAELLAQTIIESFKNNKIKKAGLVLSVTGTGVITREIQIPLSTDKEIGQILEFEAQQYFPVDLQNYTTDYKLLENVTDSEGSHSRVLIVAVPNKQIEGYIQLSKLLKQQLIAIDIPANCVIKGFSYKTEQVFNSQEEFALVDIGYSTSLVCIFRNNYLKFNRILLNGSSEIDRNISAEFSIEEDKAEQLKISYRAASDTQTEVAAVRQSEITPVIERGMGNIVADISRFIDFSNSRDSSNRVQRIFICGGGSKLAGISEYFTNYFNLPVELLPMGNELIYRGKKGKELFEKDYIRLVNVIGGLVRK</sequence>
<dbReference type="SUPFAM" id="SSF53067">
    <property type="entry name" value="Actin-like ATPase domain"/>
    <property type="match status" value="2"/>
</dbReference>
<dbReference type="PANTHER" id="PTHR32432">
    <property type="entry name" value="CELL DIVISION PROTEIN FTSA-RELATED"/>
    <property type="match status" value="1"/>
</dbReference>
<dbReference type="KEGG" id="rher:EHE19_006685"/>
<dbReference type="Pfam" id="PF11104">
    <property type="entry name" value="PilM_2"/>
    <property type="match status" value="1"/>
</dbReference>
<proteinExistence type="predicted"/>
<name>A0A4U7J8Y1_9FIRM</name>
<evidence type="ECO:0000313" key="2">
    <source>
        <dbReference type="Proteomes" id="UP000306409"/>
    </source>
</evidence>
<dbReference type="CDD" id="cd24049">
    <property type="entry name" value="ASKHA_NBD_PilM"/>
    <property type="match status" value="1"/>
</dbReference>
<dbReference type="EMBL" id="CP061336">
    <property type="protein sequence ID" value="QNU68113.1"/>
    <property type="molecule type" value="Genomic_DNA"/>
</dbReference>
<evidence type="ECO:0000313" key="1">
    <source>
        <dbReference type="EMBL" id="QNU68113.1"/>
    </source>
</evidence>